<dbReference type="Pfam" id="PF01810">
    <property type="entry name" value="LysE"/>
    <property type="match status" value="1"/>
</dbReference>
<evidence type="ECO:0000256" key="5">
    <source>
        <dbReference type="ARBA" id="ARBA00023136"/>
    </source>
</evidence>
<accession>A0ABW2WM78</accession>
<sequence length="192" mass="19882">MKRNPRQASLSSGAGRRRRSGLVAGHAVYALVAVAGLVVIVASSPAALTALTVEGAAHLLRLGSGVLRQPAVPTAVGEGADASAAQVMLKGLAISGLNPNALLHFSLFPQFIRAGDGWPVAARTGLLSTVRTRPPAPLPDSPPASWPARFSNPSLGHPGRYPGQRCHGDCHRRPPAGGTPDRLRNPPASKWT</sequence>
<dbReference type="Proteomes" id="UP001596915">
    <property type="component" value="Unassembled WGS sequence"/>
</dbReference>
<evidence type="ECO:0000256" key="3">
    <source>
        <dbReference type="ARBA" id="ARBA00022692"/>
    </source>
</evidence>
<organism evidence="8 9">
    <name type="scientific">Streptomyces sanglieri</name>
    <dbReference type="NCBI Taxonomy" id="193460"/>
    <lineage>
        <taxon>Bacteria</taxon>
        <taxon>Bacillati</taxon>
        <taxon>Actinomycetota</taxon>
        <taxon>Actinomycetes</taxon>
        <taxon>Kitasatosporales</taxon>
        <taxon>Streptomycetaceae</taxon>
        <taxon>Streptomyces</taxon>
    </lineage>
</organism>
<dbReference type="EMBL" id="JBHTGL010000008">
    <property type="protein sequence ID" value="MFD0622580.1"/>
    <property type="molecule type" value="Genomic_DNA"/>
</dbReference>
<evidence type="ECO:0000256" key="2">
    <source>
        <dbReference type="ARBA" id="ARBA00022475"/>
    </source>
</evidence>
<keyword evidence="9" id="KW-1185">Reference proteome</keyword>
<evidence type="ECO:0000256" key="1">
    <source>
        <dbReference type="ARBA" id="ARBA00004651"/>
    </source>
</evidence>
<evidence type="ECO:0000256" key="4">
    <source>
        <dbReference type="ARBA" id="ARBA00022989"/>
    </source>
</evidence>
<feature type="transmembrane region" description="Helical" evidence="7">
    <location>
        <begin position="21"/>
        <end position="42"/>
    </location>
</feature>
<feature type="region of interest" description="Disordered" evidence="6">
    <location>
        <begin position="133"/>
        <end position="192"/>
    </location>
</feature>
<evidence type="ECO:0000256" key="7">
    <source>
        <dbReference type="SAM" id="Phobius"/>
    </source>
</evidence>
<comment type="caution">
    <text evidence="8">The sequence shown here is derived from an EMBL/GenBank/DDBJ whole genome shotgun (WGS) entry which is preliminary data.</text>
</comment>
<protein>
    <submittedName>
        <fullName evidence="8">LysE family translocator</fullName>
    </submittedName>
</protein>
<evidence type="ECO:0000313" key="8">
    <source>
        <dbReference type="EMBL" id="MFD0622580.1"/>
    </source>
</evidence>
<keyword evidence="5 7" id="KW-0472">Membrane</keyword>
<keyword evidence="2" id="KW-1003">Cell membrane</keyword>
<proteinExistence type="predicted"/>
<feature type="compositionally biased region" description="Pro residues" evidence="6">
    <location>
        <begin position="134"/>
        <end position="145"/>
    </location>
</feature>
<reference evidence="9" key="1">
    <citation type="journal article" date="2019" name="Int. J. Syst. Evol. Microbiol.">
        <title>The Global Catalogue of Microorganisms (GCM) 10K type strain sequencing project: providing services to taxonomists for standard genome sequencing and annotation.</title>
        <authorList>
            <consortium name="The Broad Institute Genomics Platform"/>
            <consortium name="The Broad Institute Genome Sequencing Center for Infectious Disease"/>
            <person name="Wu L."/>
            <person name="Ma J."/>
        </authorList>
    </citation>
    <scope>NUCLEOTIDE SEQUENCE [LARGE SCALE GENOMIC DNA]</scope>
    <source>
        <strain evidence="9">JCM 12607</strain>
    </source>
</reference>
<keyword evidence="4 7" id="KW-1133">Transmembrane helix</keyword>
<comment type="subcellular location">
    <subcellularLocation>
        <location evidence="1">Cell membrane</location>
        <topology evidence="1">Multi-pass membrane protein</topology>
    </subcellularLocation>
</comment>
<gene>
    <name evidence="8" type="ORF">ACFQ2K_06815</name>
</gene>
<keyword evidence="3 7" id="KW-0812">Transmembrane</keyword>
<name>A0ABW2WM78_9ACTN</name>
<dbReference type="InterPro" id="IPR001123">
    <property type="entry name" value="LeuE-type"/>
</dbReference>
<evidence type="ECO:0000256" key="6">
    <source>
        <dbReference type="SAM" id="MobiDB-lite"/>
    </source>
</evidence>
<evidence type="ECO:0000313" key="9">
    <source>
        <dbReference type="Proteomes" id="UP001596915"/>
    </source>
</evidence>